<evidence type="ECO:0000256" key="12">
    <source>
        <dbReference type="ARBA" id="ARBA00022989"/>
    </source>
</evidence>
<keyword evidence="12 17" id="KW-1133">Transmembrane helix</keyword>
<evidence type="ECO:0000256" key="7">
    <source>
        <dbReference type="ARBA" id="ARBA00022679"/>
    </source>
</evidence>
<dbReference type="InterPro" id="IPR005702">
    <property type="entry name" value="Wzc-like_C"/>
</dbReference>
<evidence type="ECO:0000259" key="19">
    <source>
        <dbReference type="Pfam" id="PF13614"/>
    </source>
</evidence>
<evidence type="ECO:0000256" key="8">
    <source>
        <dbReference type="ARBA" id="ARBA00022692"/>
    </source>
</evidence>
<keyword evidence="13 17" id="KW-0472">Membrane</keyword>
<reference evidence="21 23" key="1">
    <citation type="submission" date="2018-10" db="EMBL/GenBank/DDBJ databases">
        <title>Histidinibacterium lentulum gen. nov., sp. nov., a marine bacterium from the culture broth of Picochlorum sp. 122.</title>
        <authorList>
            <person name="Wang G."/>
        </authorList>
    </citation>
    <scope>NUCLEOTIDE SEQUENCE [LARGE SCALE GENOMIC DNA]</scope>
    <source>
        <strain evidence="21 23">B17</strain>
    </source>
</reference>
<dbReference type="AlphaFoldDB" id="A0A3N2QS92"/>
<evidence type="ECO:0000256" key="3">
    <source>
        <dbReference type="ARBA" id="ARBA00008883"/>
    </source>
</evidence>
<dbReference type="InterPro" id="IPR003856">
    <property type="entry name" value="LPS_length_determ_N"/>
</dbReference>
<gene>
    <name evidence="21" type="ORF">EAT49_17360</name>
    <name evidence="22" type="ORF">EAT49_17625</name>
</gene>
<comment type="subcellular location">
    <subcellularLocation>
        <location evidence="1">Cell inner membrane</location>
        <topology evidence="1">Multi-pass membrane protein</topology>
    </subcellularLocation>
</comment>
<dbReference type="CDD" id="cd05387">
    <property type="entry name" value="BY-kinase"/>
    <property type="match status" value="1"/>
</dbReference>
<feature type="domain" description="Tyrosine-protein kinase G-rich" evidence="20">
    <location>
        <begin position="364"/>
        <end position="439"/>
    </location>
</feature>
<comment type="catalytic activity">
    <reaction evidence="15">
        <text>L-tyrosyl-[protein] + ATP = O-phospho-L-tyrosyl-[protein] + ADP + H(+)</text>
        <dbReference type="Rhea" id="RHEA:10596"/>
        <dbReference type="Rhea" id="RHEA-COMP:10136"/>
        <dbReference type="Rhea" id="RHEA-COMP:20101"/>
        <dbReference type="ChEBI" id="CHEBI:15378"/>
        <dbReference type="ChEBI" id="CHEBI:30616"/>
        <dbReference type="ChEBI" id="CHEBI:46858"/>
        <dbReference type="ChEBI" id="CHEBI:61978"/>
        <dbReference type="ChEBI" id="CHEBI:456216"/>
        <dbReference type="EC" id="2.7.10.2"/>
    </reaction>
</comment>
<evidence type="ECO:0000256" key="1">
    <source>
        <dbReference type="ARBA" id="ARBA00004429"/>
    </source>
</evidence>
<comment type="similarity">
    <text evidence="3">Belongs to the etk/wzc family.</text>
</comment>
<keyword evidence="16" id="KW-0175">Coiled coil</keyword>
<feature type="coiled-coil region" evidence="16">
    <location>
        <begin position="204"/>
        <end position="281"/>
    </location>
</feature>
<accession>A0A3N2QS92</accession>
<evidence type="ECO:0000313" key="21">
    <source>
        <dbReference type="EMBL" id="ROT98039.1"/>
    </source>
</evidence>
<dbReference type="OrthoDB" id="230260at2"/>
<evidence type="ECO:0000256" key="10">
    <source>
        <dbReference type="ARBA" id="ARBA00022777"/>
    </source>
</evidence>
<name>A0A3N2QS92_9RHOB</name>
<evidence type="ECO:0000313" key="23">
    <source>
        <dbReference type="Proteomes" id="UP000268016"/>
    </source>
</evidence>
<dbReference type="GO" id="GO:0005886">
    <property type="term" value="C:plasma membrane"/>
    <property type="evidence" value="ECO:0007669"/>
    <property type="project" value="UniProtKB-SubCell"/>
</dbReference>
<evidence type="ECO:0000256" key="16">
    <source>
        <dbReference type="SAM" id="Coils"/>
    </source>
</evidence>
<feature type="domain" description="AAA" evidence="19">
    <location>
        <begin position="506"/>
        <end position="631"/>
    </location>
</feature>
<dbReference type="Gene3D" id="3.40.50.300">
    <property type="entry name" value="P-loop containing nucleotide triphosphate hydrolases"/>
    <property type="match status" value="1"/>
</dbReference>
<dbReference type="EMBL" id="RDRB01000010">
    <property type="protein sequence ID" value="ROT98088.1"/>
    <property type="molecule type" value="Genomic_DNA"/>
</dbReference>
<comment type="similarity">
    <text evidence="2">Belongs to the CpsD/CapB family.</text>
</comment>
<dbReference type="InterPro" id="IPR025669">
    <property type="entry name" value="AAA_dom"/>
</dbReference>
<evidence type="ECO:0000256" key="9">
    <source>
        <dbReference type="ARBA" id="ARBA00022741"/>
    </source>
</evidence>
<evidence type="ECO:0000313" key="22">
    <source>
        <dbReference type="EMBL" id="ROT98088.1"/>
    </source>
</evidence>
<organism evidence="21 23">
    <name type="scientific">Histidinibacterium lentulum</name>
    <dbReference type="NCBI Taxonomy" id="2480588"/>
    <lineage>
        <taxon>Bacteria</taxon>
        <taxon>Pseudomonadati</taxon>
        <taxon>Pseudomonadota</taxon>
        <taxon>Alphaproteobacteria</taxon>
        <taxon>Rhodobacterales</taxon>
        <taxon>Paracoccaceae</taxon>
        <taxon>Histidinibacterium</taxon>
    </lineage>
</organism>
<evidence type="ECO:0000256" key="4">
    <source>
        <dbReference type="ARBA" id="ARBA00011903"/>
    </source>
</evidence>
<evidence type="ECO:0000256" key="5">
    <source>
        <dbReference type="ARBA" id="ARBA00022475"/>
    </source>
</evidence>
<keyword evidence="5" id="KW-1003">Cell membrane</keyword>
<evidence type="ECO:0000256" key="6">
    <source>
        <dbReference type="ARBA" id="ARBA00022519"/>
    </source>
</evidence>
<comment type="caution">
    <text evidence="21">The sequence shown here is derived from an EMBL/GenBank/DDBJ whole genome shotgun (WGS) entry which is preliminary data.</text>
</comment>
<evidence type="ECO:0000259" key="20">
    <source>
        <dbReference type="Pfam" id="PF13807"/>
    </source>
</evidence>
<protein>
    <recommendedName>
        <fullName evidence="4">non-specific protein-tyrosine kinase</fullName>
        <ecNumber evidence="4">2.7.10.2</ecNumber>
    </recommendedName>
</protein>
<evidence type="ECO:0000256" key="17">
    <source>
        <dbReference type="SAM" id="Phobius"/>
    </source>
</evidence>
<dbReference type="InterPro" id="IPR027417">
    <property type="entry name" value="P-loop_NTPase"/>
</dbReference>
<evidence type="ECO:0000256" key="2">
    <source>
        <dbReference type="ARBA" id="ARBA00007316"/>
    </source>
</evidence>
<keyword evidence="10" id="KW-0418">Kinase</keyword>
<feature type="transmembrane region" description="Helical" evidence="17">
    <location>
        <begin position="418"/>
        <end position="436"/>
    </location>
</feature>
<evidence type="ECO:0000256" key="11">
    <source>
        <dbReference type="ARBA" id="ARBA00022840"/>
    </source>
</evidence>
<keyword evidence="9" id="KW-0547">Nucleotide-binding</keyword>
<dbReference type="SUPFAM" id="SSF52540">
    <property type="entry name" value="P-loop containing nucleoside triphosphate hydrolases"/>
    <property type="match status" value="1"/>
</dbReference>
<keyword evidence="11" id="KW-0067">ATP-binding</keyword>
<dbReference type="Proteomes" id="UP000268016">
    <property type="component" value="Unassembled WGS sequence"/>
</dbReference>
<keyword evidence="14" id="KW-0829">Tyrosine-protein kinase</keyword>
<dbReference type="EC" id="2.7.10.2" evidence="4"/>
<dbReference type="EMBL" id="RDRB01000010">
    <property type="protein sequence ID" value="ROT98039.1"/>
    <property type="molecule type" value="Genomic_DNA"/>
</dbReference>
<feature type="domain" description="Polysaccharide chain length determinant N-terminal" evidence="18">
    <location>
        <begin position="10"/>
        <end position="102"/>
    </location>
</feature>
<dbReference type="Pfam" id="PF13614">
    <property type="entry name" value="AAA_31"/>
    <property type="match status" value="1"/>
</dbReference>
<dbReference type="PANTHER" id="PTHR32309:SF13">
    <property type="entry name" value="FERRIC ENTEROBACTIN TRANSPORT PROTEIN FEPE"/>
    <property type="match status" value="1"/>
</dbReference>
<evidence type="ECO:0000259" key="18">
    <source>
        <dbReference type="Pfam" id="PF02706"/>
    </source>
</evidence>
<keyword evidence="23" id="KW-1185">Reference proteome</keyword>
<proteinExistence type="inferred from homology"/>
<evidence type="ECO:0000256" key="13">
    <source>
        <dbReference type="ARBA" id="ARBA00023136"/>
    </source>
</evidence>
<dbReference type="Pfam" id="PF13807">
    <property type="entry name" value="GNVR"/>
    <property type="match status" value="1"/>
</dbReference>
<sequence length="707" mass="76271">MAAPPVPEDDEIDLLGLVRTLWRGKWLIGLCAALTLLIGGYYVYELAVPRYAASTSLALEVDRAQVVDLQEVVSGVSSDSQAMQTELELLKSRVLLGQVVDRLDLTSDAEFNARLRPEPAFSTEDLKNLARQVLGRPIPVPGPDTPEAARNRAIGALGGAISPSILRGTYVFTIRVVTENAGKSARIANTLAAVYLEDQVRSKLEATEGAVTWLSERLVELEAELQEREDAIEALRAEADFVSPEGLAALNTQAREARGRLDLARADAAAAAARVAELEAARTAGDLEALLAAASDPTLERLAERGPAAEVLAADGAFLARYDQIAERAGSDLARSQASLAALEDTAARLDGDIAEQSEQIGRLQQMMRERDAVSTLYETFLTRLRETTVQQGIQQADARVLSEATGGSLVEPRASRVLALSLILGLMLGGGIVLLREALRNGFRTSDELSAATGLEVIGQIPVIPIRRRRQLVPYLNDKPNAAATEAIRNLRTSILMSNIDTPPQVIAFTSSVPGEGKTTDAIAVAHNLGGLEGKRVLLLEGDVRRRTFSQYFPETGRPGLLSLMSGEAALEAAVVPAAEAGIRADVIMGEKSAVNAADAFASQRFRDLLETLRGRYDYIVIDTPPVLVVPDARVIGQTCDAIVYCVQWDRTPRPQVLDGLRELRSVNLHVAGTALTKIDPRGMKRYGYGGKYGAYARYGNKYYQQ</sequence>
<evidence type="ECO:0000256" key="14">
    <source>
        <dbReference type="ARBA" id="ARBA00023137"/>
    </source>
</evidence>
<dbReference type="GO" id="GO:0004713">
    <property type="term" value="F:protein tyrosine kinase activity"/>
    <property type="evidence" value="ECO:0007669"/>
    <property type="project" value="TreeGrafter"/>
</dbReference>
<keyword evidence="6" id="KW-0997">Cell inner membrane</keyword>
<dbReference type="InterPro" id="IPR050445">
    <property type="entry name" value="Bact_polysacc_biosynth/exp"/>
</dbReference>
<dbReference type="InterPro" id="IPR032807">
    <property type="entry name" value="GNVR"/>
</dbReference>
<evidence type="ECO:0000256" key="15">
    <source>
        <dbReference type="ARBA" id="ARBA00051245"/>
    </source>
</evidence>
<feature type="transmembrane region" description="Helical" evidence="17">
    <location>
        <begin position="26"/>
        <end position="44"/>
    </location>
</feature>
<keyword evidence="8 17" id="KW-0812">Transmembrane</keyword>
<dbReference type="Pfam" id="PF02706">
    <property type="entry name" value="Wzz"/>
    <property type="match status" value="1"/>
</dbReference>
<dbReference type="PANTHER" id="PTHR32309">
    <property type="entry name" value="TYROSINE-PROTEIN KINASE"/>
    <property type="match status" value="1"/>
</dbReference>
<keyword evidence="7" id="KW-0808">Transferase</keyword>